<sequence>MSSEFTKPKPEDAMNKPKVTVAAVKPNIHRIEADQENDEHQSPGDDAVLKKRRLSPAMLKRSLTKVKEIDSEDYHLDVPDADEDDPKGEKVPSKKNEDADEEGSKREQDESSEKEDSNEENTRRSKVESKKTEDSDEEVLKGSKVDSKKTEDSDEEVLKESMVDSKKTEDIDGAVVPYDAHGKILHRGKKKKSPPVSLSDHESEDHPNHQHHRSGWIIRKDDEFFHFIIACFAIGAVLVCEHSYGDWTISAGIGLLVFASLETIGIYFGFVTRIRAVLEGFLPLFQRSALPGFSKRT</sequence>
<dbReference type="PANTHER" id="PTHR16108:SF2">
    <property type="entry name" value="TRANSMEMBRANE PROTEIN 40"/>
    <property type="match status" value="1"/>
</dbReference>
<feature type="compositionally biased region" description="Basic and acidic residues" evidence="1">
    <location>
        <begin position="29"/>
        <end position="49"/>
    </location>
</feature>
<comment type="caution">
    <text evidence="3">The sequence shown here is derived from an EMBL/GenBank/DDBJ whole genome shotgun (WGS) entry which is preliminary data.</text>
</comment>
<keyword evidence="4" id="KW-1185">Reference proteome</keyword>
<keyword evidence="2" id="KW-1133">Transmembrane helix</keyword>
<feature type="region of interest" description="Disordered" evidence="1">
    <location>
        <begin position="1"/>
        <end position="165"/>
    </location>
</feature>
<accession>A0AAV7N446</accession>
<evidence type="ECO:0008006" key="5">
    <source>
        <dbReference type="Google" id="ProtNLM"/>
    </source>
</evidence>
<dbReference type="EMBL" id="JANPWB010000013">
    <property type="protein sequence ID" value="KAJ1110321.1"/>
    <property type="molecule type" value="Genomic_DNA"/>
</dbReference>
<gene>
    <name evidence="3" type="ORF">NDU88_007674</name>
</gene>
<reference evidence="3" key="1">
    <citation type="journal article" date="2022" name="bioRxiv">
        <title>Sequencing and chromosome-scale assembly of the giantPleurodeles waltlgenome.</title>
        <authorList>
            <person name="Brown T."/>
            <person name="Elewa A."/>
            <person name="Iarovenko S."/>
            <person name="Subramanian E."/>
            <person name="Araus A.J."/>
            <person name="Petzold A."/>
            <person name="Susuki M."/>
            <person name="Suzuki K.-i.T."/>
            <person name="Hayashi T."/>
            <person name="Toyoda A."/>
            <person name="Oliveira C."/>
            <person name="Osipova E."/>
            <person name="Leigh N.D."/>
            <person name="Simon A."/>
            <person name="Yun M.H."/>
        </authorList>
    </citation>
    <scope>NUCLEOTIDE SEQUENCE</scope>
    <source>
        <strain evidence="3">20211129_DDA</strain>
        <tissue evidence="3">Liver</tissue>
    </source>
</reference>
<feature type="transmembrane region" description="Helical" evidence="2">
    <location>
        <begin position="224"/>
        <end position="244"/>
    </location>
</feature>
<feature type="compositionally biased region" description="Basic and acidic residues" evidence="1">
    <location>
        <begin position="65"/>
        <end position="78"/>
    </location>
</feature>
<dbReference type="Proteomes" id="UP001066276">
    <property type="component" value="Chromosome 9"/>
</dbReference>
<dbReference type="PANTHER" id="PTHR16108">
    <property type="match status" value="1"/>
</dbReference>
<feature type="compositionally biased region" description="Basic residues" evidence="1">
    <location>
        <begin position="183"/>
        <end position="193"/>
    </location>
</feature>
<feature type="compositionally biased region" description="Basic and acidic residues" evidence="1">
    <location>
        <begin position="1"/>
        <end position="15"/>
    </location>
</feature>
<organism evidence="3 4">
    <name type="scientific">Pleurodeles waltl</name>
    <name type="common">Iberian ribbed newt</name>
    <dbReference type="NCBI Taxonomy" id="8319"/>
    <lineage>
        <taxon>Eukaryota</taxon>
        <taxon>Metazoa</taxon>
        <taxon>Chordata</taxon>
        <taxon>Craniata</taxon>
        <taxon>Vertebrata</taxon>
        <taxon>Euteleostomi</taxon>
        <taxon>Amphibia</taxon>
        <taxon>Batrachia</taxon>
        <taxon>Caudata</taxon>
        <taxon>Salamandroidea</taxon>
        <taxon>Salamandridae</taxon>
        <taxon>Pleurodelinae</taxon>
        <taxon>Pleurodeles</taxon>
    </lineage>
</organism>
<protein>
    <recommendedName>
        <fullName evidence="5">Transmembrane protein 40</fullName>
    </recommendedName>
</protein>
<evidence type="ECO:0000256" key="1">
    <source>
        <dbReference type="SAM" id="MobiDB-lite"/>
    </source>
</evidence>
<feature type="transmembrane region" description="Helical" evidence="2">
    <location>
        <begin position="250"/>
        <end position="270"/>
    </location>
</feature>
<keyword evidence="2" id="KW-0812">Transmembrane</keyword>
<evidence type="ECO:0000256" key="2">
    <source>
        <dbReference type="SAM" id="Phobius"/>
    </source>
</evidence>
<dbReference type="AlphaFoldDB" id="A0AAV7N446"/>
<dbReference type="InterPro" id="IPR026181">
    <property type="entry name" value="TMEM40"/>
</dbReference>
<feature type="region of interest" description="Disordered" evidence="1">
    <location>
        <begin position="183"/>
        <end position="213"/>
    </location>
</feature>
<feature type="compositionally biased region" description="Basic and acidic residues" evidence="1">
    <location>
        <begin position="87"/>
        <end position="165"/>
    </location>
</feature>
<name>A0AAV7N446_PLEWA</name>
<evidence type="ECO:0000313" key="4">
    <source>
        <dbReference type="Proteomes" id="UP001066276"/>
    </source>
</evidence>
<keyword evidence="2" id="KW-0472">Membrane</keyword>
<feature type="compositionally biased region" description="Basic and acidic residues" evidence="1">
    <location>
        <begin position="199"/>
        <end position="208"/>
    </location>
</feature>
<evidence type="ECO:0000313" key="3">
    <source>
        <dbReference type="EMBL" id="KAJ1110321.1"/>
    </source>
</evidence>
<proteinExistence type="predicted"/>
<dbReference type="Pfam" id="PF15817">
    <property type="entry name" value="TMEM40"/>
    <property type="match status" value="1"/>
</dbReference>